<keyword evidence="7" id="KW-0645">Protease</keyword>
<dbReference type="InterPro" id="IPR014782">
    <property type="entry name" value="Peptidase_M1_dom"/>
</dbReference>
<comment type="catalytic activity">
    <reaction evidence="1">
        <text>Release of an N-terminal amino acid, Xaa-|-Yaa- from a peptide, amide or arylamide. Xaa is preferably Ala, but may be most amino acids including Pro (slow action). When a terminal hydrophobic residue is followed by a prolyl residue, the two may be released as an intact Xaa-Pro dipeptide.</text>
        <dbReference type="EC" id="3.4.11.2"/>
    </reaction>
</comment>
<dbReference type="GO" id="GO:0016285">
    <property type="term" value="F:alanyl aminopeptidase activity"/>
    <property type="evidence" value="ECO:0007669"/>
    <property type="project" value="UniProtKB-EC"/>
</dbReference>
<evidence type="ECO:0000256" key="5">
    <source>
        <dbReference type="ARBA" id="ARBA00015611"/>
    </source>
</evidence>
<dbReference type="InterPro" id="IPR012779">
    <property type="entry name" value="Peptidase_M1_pepN"/>
</dbReference>
<dbReference type="SUPFAM" id="SSF55486">
    <property type="entry name" value="Metalloproteases ('zincins'), catalytic domain"/>
    <property type="match status" value="1"/>
</dbReference>
<keyword evidence="8" id="KW-0479">Metal-binding</keyword>
<comment type="cofactor">
    <cofactor evidence="2">
        <name>Zn(2+)</name>
        <dbReference type="ChEBI" id="CHEBI:29105"/>
    </cofactor>
</comment>
<evidence type="ECO:0000259" key="15">
    <source>
        <dbReference type="Pfam" id="PF17432"/>
    </source>
</evidence>
<dbReference type="Gene3D" id="1.25.50.10">
    <property type="entry name" value="Peptidase M1, alanyl aminopeptidase, C-terminal domain"/>
    <property type="match status" value="1"/>
</dbReference>
<evidence type="ECO:0000256" key="9">
    <source>
        <dbReference type="ARBA" id="ARBA00022801"/>
    </source>
</evidence>
<gene>
    <name evidence="17" type="primary">pepN</name>
    <name evidence="17" type="ORF">PAF17_17045</name>
</gene>
<evidence type="ECO:0000256" key="2">
    <source>
        <dbReference type="ARBA" id="ARBA00001947"/>
    </source>
</evidence>
<reference evidence="17" key="1">
    <citation type="submission" date="2022-12" db="EMBL/GenBank/DDBJ databases">
        <title>Paracoccus onchidii sp. nov., isolated from a marine invertebrate from the South China Sea.</title>
        <authorList>
            <person name="Xu S."/>
            <person name="Liu Z."/>
            <person name="Xu Y."/>
        </authorList>
    </citation>
    <scope>NUCLEOTIDE SEQUENCE</scope>
    <source>
        <strain evidence="17">Z330</strain>
    </source>
</reference>
<feature type="domain" description="Peptidase M1 alanyl aminopeptidase Ig-like fold" evidence="14">
    <location>
        <begin position="445"/>
        <end position="538"/>
    </location>
</feature>
<dbReference type="Gene3D" id="2.60.40.1840">
    <property type="match status" value="1"/>
</dbReference>
<evidence type="ECO:0000256" key="11">
    <source>
        <dbReference type="ARBA" id="ARBA00023049"/>
    </source>
</evidence>
<feature type="domain" description="Peptidase M1 alanyl aminopeptidase C-terminal" evidence="15">
    <location>
        <begin position="543"/>
        <end position="857"/>
    </location>
</feature>
<dbReference type="PRINTS" id="PR00756">
    <property type="entry name" value="ALADIPTASE"/>
</dbReference>
<evidence type="ECO:0000256" key="4">
    <source>
        <dbReference type="ARBA" id="ARBA00012564"/>
    </source>
</evidence>
<dbReference type="InterPro" id="IPR037144">
    <property type="entry name" value="Peptidase_M1_pepN_C_sf"/>
</dbReference>
<evidence type="ECO:0000256" key="7">
    <source>
        <dbReference type="ARBA" id="ARBA00022670"/>
    </source>
</evidence>
<feature type="domain" description="Peptidase M1 membrane alanine aminopeptidase" evidence="13">
    <location>
        <begin position="226"/>
        <end position="440"/>
    </location>
</feature>
<feature type="domain" description="Aminopeptidase N-like N-terminal" evidence="16">
    <location>
        <begin position="76"/>
        <end position="187"/>
    </location>
</feature>
<dbReference type="Gene3D" id="1.10.390.10">
    <property type="entry name" value="Neutral Protease Domain 2"/>
    <property type="match status" value="1"/>
</dbReference>
<dbReference type="PANTHER" id="PTHR46322:SF1">
    <property type="entry name" value="PUROMYCIN-SENSITIVE AMINOPEPTIDASE"/>
    <property type="match status" value="1"/>
</dbReference>
<dbReference type="Proteomes" id="UP001165641">
    <property type="component" value="Unassembled WGS sequence"/>
</dbReference>
<dbReference type="Pfam" id="PF17900">
    <property type="entry name" value="Peptidase_M1_N"/>
    <property type="match status" value="1"/>
</dbReference>
<dbReference type="EMBL" id="JAQBIE010000028">
    <property type="protein sequence ID" value="MDB6179200.1"/>
    <property type="molecule type" value="Genomic_DNA"/>
</dbReference>
<proteinExistence type="inferred from homology"/>
<dbReference type="CDD" id="cd09600">
    <property type="entry name" value="M1_APN"/>
    <property type="match status" value="1"/>
</dbReference>
<dbReference type="PANTHER" id="PTHR46322">
    <property type="entry name" value="PUROMYCIN-SENSITIVE AMINOPEPTIDASE"/>
    <property type="match status" value="1"/>
</dbReference>
<dbReference type="InterPro" id="IPR042097">
    <property type="entry name" value="Aminopeptidase_N-like_N_sf"/>
</dbReference>
<dbReference type="InterPro" id="IPR027268">
    <property type="entry name" value="Peptidase_M4/M1_CTD_sf"/>
</dbReference>
<keyword evidence="6 17" id="KW-0031">Aminopeptidase</keyword>
<evidence type="ECO:0000259" key="13">
    <source>
        <dbReference type="Pfam" id="PF01433"/>
    </source>
</evidence>
<dbReference type="Gene3D" id="2.60.40.1730">
    <property type="entry name" value="tricorn interacting facor f3 domain"/>
    <property type="match status" value="1"/>
</dbReference>
<evidence type="ECO:0000313" key="18">
    <source>
        <dbReference type="Proteomes" id="UP001165641"/>
    </source>
</evidence>
<accession>A0ABT4ZIK7</accession>
<evidence type="ECO:0000256" key="6">
    <source>
        <dbReference type="ARBA" id="ARBA00022438"/>
    </source>
</evidence>
<dbReference type="RefSeq" id="WP_271890301.1">
    <property type="nucleotide sequence ID" value="NZ_JAQBIE010000028.1"/>
</dbReference>
<evidence type="ECO:0000256" key="3">
    <source>
        <dbReference type="ARBA" id="ARBA00010136"/>
    </source>
</evidence>
<name>A0ABT4ZIK7_9RHOB</name>
<evidence type="ECO:0000256" key="8">
    <source>
        <dbReference type="ARBA" id="ARBA00022723"/>
    </source>
</evidence>
<dbReference type="Pfam" id="PF11940">
    <property type="entry name" value="DUF3458"/>
    <property type="match status" value="1"/>
</dbReference>
<keyword evidence="10" id="KW-0862">Zinc</keyword>
<dbReference type="Pfam" id="PF17432">
    <property type="entry name" value="DUF3458_C"/>
    <property type="match status" value="1"/>
</dbReference>
<dbReference type="InterPro" id="IPR001930">
    <property type="entry name" value="Peptidase_M1"/>
</dbReference>
<evidence type="ECO:0000259" key="16">
    <source>
        <dbReference type="Pfam" id="PF17900"/>
    </source>
</evidence>
<protein>
    <recommendedName>
        <fullName evidence="5 12">Aminopeptidase N</fullName>
        <ecNumber evidence="4 12">3.4.11.2</ecNumber>
    </recommendedName>
</protein>
<dbReference type="Gene3D" id="3.30.2010.30">
    <property type="match status" value="1"/>
</dbReference>
<dbReference type="SUPFAM" id="SSF63737">
    <property type="entry name" value="Leukotriene A4 hydrolase N-terminal domain"/>
    <property type="match status" value="1"/>
</dbReference>
<dbReference type="Pfam" id="PF01433">
    <property type="entry name" value="Peptidase_M1"/>
    <property type="match status" value="1"/>
</dbReference>
<evidence type="ECO:0000256" key="10">
    <source>
        <dbReference type="ARBA" id="ARBA00022833"/>
    </source>
</evidence>
<comment type="caution">
    <text evidence="17">The sequence shown here is derived from an EMBL/GenBank/DDBJ whole genome shotgun (WGS) entry which is preliminary data.</text>
</comment>
<keyword evidence="11" id="KW-0482">Metalloprotease</keyword>
<dbReference type="EC" id="3.4.11.2" evidence="4 12"/>
<dbReference type="InterPro" id="IPR038438">
    <property type="entry name" value="PepN_Ig-like_sf"/>
</dbReference>
<evidence type="ECO:0000259" key="14">
    <source>
        <dbReference type="Pfam" id="PF11940"/>
    </source>
</evidence>
<comment type="similarity">
    <text evidence="3">Belongs to the peptidase M1 family.</text>
</comment>
<dbReference type="InterPro" id="IPR035414">
    <property type="entry name" value="Peptidase_M1_pepN_Ig-like"/>
</dbReference>
<sequence length="865" mass="95754">MSQPQQHATQYLSDYRPYPFTLNSTALSFQLAPDNTQVTARLSFQPRDPANPRDLVLDGGKGLTLLSLTIDGAEPAAEMVLRQSETLTIRAEALPRTTFVLETEVQIDPSANTAFEGLYISGGMFCTQCEAEGFRHITFYPDRPDVMAPFDVTIQSDKPVLLSNGNPVESRPGMARWQDPWPKPAYLFALVAGDLVAISDRFTTMSGRDVALNVWVRPGDEDRAGFAMESLIKSMQWDEKVYGREYDLEVFNIVAVDDFNMGAMENKGLNIFNSKLVLASPETATDGDYERIEGVIAHEYFHNWTGNRITCRDWFQLCLKEGLTVYRDQQFTADMRSAPVKRIADVQTLRARQFREDQGPLAHAVRPDHYQEINNFYTATVYEKGAEVIGMLRQLVGDDGYRKALDLYFDRHDGDAATIEDWLKVFEDATGRDLSQFKRWYTDAGTPHVDMQESWDAANGRLTLTLRQHTPATPGQPEKPARVIPVAVGLIGPNGQEVGKTRILELDQPEQDFVFDGLGAQPVVSALRVFSAPVMLNRQIDDDMRAFLLAHDTDPFARWEAGRELALSALTDLAMGKDAGAGYVDAIGQLAGDQRADPAFRALCLNMPSEEEIATRLAAAGTTPDPDRIHGAREDLGRRVANAHAHLLAQIYDDMAVPGAYSPDAEAAAKRALRIAALGLLNRIDGGDRAEVLFGTAGNMTERMAALSCLIRRGRGQAALAAMADQFASNRLVMDKWFAVQPMAAAPEDAADVATELARRSDFDWKNPNRFRALLGGLAANHAGFHRADGKGYDFTAEWLMKMDRANPQIAARMSTAFETWSRYDPERRAKALNALQRIADMDGISRNLGEMVSRMIAAGGNARL</sequence>
<evidence type="ECO:0000256" key="12">
    <source>
        <dbReference type="NCBIfam" id="TIGR02414"/>
    </source>
</evidence>
<keyword evidence="9 17" id="KW-0378">Hydrolase</keyword>
<dbReference type="InterPro" id="IPR024601">
    <property type="entry name" value="Peptidase_M1_pepN_C"/>
</dbReference>
<dbReference type="NCBIfam" id="TIGR02414">
    <property type="entry name" value="pepN_proteo"/>
    <property type="match status" value="1"/>
</dbReference>
<keyword evidence="18" id="KW-1185">Reference proteome</keyword>
<organism evidence="17 18">
    <name type="scientific">Paracoccus onchidii</name>
    <dbReference type="NCBI Taxonomy" id="3017813"/>
    <lineage>
        <taxon>Bacteria</taxon>
        <taxon>Pseudomonadati</taxon>
        <taxon>Pseudomonadota</taxon>
        <taxon>Alphaproteobacteria</taxon>
        <taxon>Rhodobacterales</taxon>
        <taxon>Paracoccaceae</taxon>
        <taxon>Paracoccus</taxon>
    </lineage>
</organism>
<dbReference type="InterPro" id="IPR045357">
    <property type="entry name" value="Aminopeptidase_N-like_N"/>
</dbReference>
<evidence type="ECO:0000313" key="17">
    <source>
        <dbReference type="EMBL" id="MDB6179200.1"/>
    </source>
</evidence>
<evidence type="ECO:0000256" key="1">
    <source>
        <dbReference type="ARBA" id="ARBA00000098"/>
    </source>
</evidence>